<dbReference type="InterPro" id="IPR024185">
    <property type="entry name" value="FTHF_cligase-like_sf"/>
</dbReference>
<proteinExistence type="inferred from homology"/>
<dbReference type="EMBL" id="JAMRYU010000004">
    <property type="protein sequence ID" value="MDC4239601.1"/>
    <property type="molecule type" value="Genomic_DNA"/>
</dbReference>
<dbReference type="InterPro" id="IPR037171">
    <property type="entry name" value="NagB/RpiA_transferase-like"/>
</dbReference>
<dbReference type="InterPro" id="IPR002698">
    <property type="entry name" value="FTHF_cligase"/>
</dbReference>
<dbReference type="PIRSF" id="PIRSF006806">
    <property type="entry name" value="FTHF_cligase"/>
    <property type="match status" value="1"/>
</dbReference>
<comment type="catalytic activity">
    <reaction evidence="5">
        <text>(6S)-5-formyl-5,6,7,8-tetrahydrofolate + ATP = (6R)-5,10-methenyltetrahydrofolate + ADP + phosphate</text>
        <dbReference type="Rhea" id="RHEA:10488"/>
        <dbReference type="ChEBI" id="CHEBI:30616"/>
        <dbReference type="ChEBI" id="CHEBI:43474"/>
        <dbReference type="ChEBI" id="CHEBI:57455"/>
        <dbReference type="ChEBI" id="CHEBI:57457"/>
        <dbReference type="ChEBI" id="CHEBI:456216"/>
        <dbReference type="EC" id="6.3.3.2"/>
    </reaction>
</comment>
<reference evidence="6" key="1">
    <citation type="submission" date="2022-05" db="EMBL/GenBank/DDBJ databases">
        <title>Draft genome sequence of Clostridium tertium strain CP3 isolated from Peru.</title>
        <authorList>
            <person name="Hurtado R."/>
            <person name="Lima L."/>
            <person name="Sousa T."/>
            <person name="Jaiswal A.K."/>
            <person name="Tiwari S."/>
            <person name="Maturrano L."/>
            <person name="Brenig B."/>
            <person name="Azevedo V."/>
        </authorList>
    </citation>
    <scope>NUCLEOTIDE SEQUENCE</scope>
    <source>
        <strain evidence="6">CP3</strain>
    </source>
</reference>
<comment type="caution">
    <text evidence="6">The sequence shown here is derived from an EMBL/GenBank/DDBJ whole genome shotgun (WGS) entry which is preliminary data.</text>
</comment>
<dbReference type="PANTHER" id="PTHR23407:SF1">
    <property type="entry name" value="5-FORMYLTETRAHYDROFOLATE CYCLO-LIGASE"/>
    <property type="match status" value="1"/>
</dbReference>
<keyword evidence="2 4" id="KW-0547">Nucleotide-binding</keyword>
<dbReference type="GO" id="GO:0030272">
    <property type="term" value="F:5-formyltetrahydrofolate cyclo-ligase activity"/>
    <property type="evidence" value="ECO:0007669"/>
    <property type="project" value="UniProtKB-EC"/>
</dbReference>
<feature type="binding site" evidence="4">
    <location>
        <begin position="10"/>
        <end position="14"/>
    </location>
    <ligand>
        <name>ATP</name>
        <dbReference type="ChEBI" id="CHEBI:30616"/>
    </ligand>
</feature>
<dbReference type="AlphaFoldDB" id="A0A9X4B1I9"/>
<dbReference type="NCBIfam" id="TIGR02727">
    <property type="entry name" value="MTHFS_bact"/>
    <property type="match status" value="1"/>
</dbReference>
<evidence type="ECO:0000256" key="1">
    <source>
        <dbReference type="ARBA" id="ARBA00010638"/>
    </source>
</evidence>
<dbReference type="GO" id="GO:0035999">
    <property type="term" value="P:tetrahydrofolate interconversion"/>
    <property type="evidence" value="ECO:0007669"/>
    <property type="project" value="TreeGrafter"/>
</dbReference>
<feature type="binding site" evidence="4">
    <location>
        <begin position="139"/>
        <end position="147"/>
    </location>
    <ligand>
        <name>ATP</name>
        <dbReference type="ChEBI" id="CHEBI:30616"/>
    </ligand>
</feature>
<keyword evidence="5" id="KW-0460">Magnesium</keyword>
<name>A0A9X4B1I9_9CLOT</name>
<dbReference type="GO" id="GO:0009396">
    <property type="term" value="P:folic acid-containing compound biosynthetic process"/>
    <property type="evidence" value="ECO:0007669"/>
    <property type="project" value="TreeGrafter"/>
</dbReference>
<feature type="binding site" evidence="4">
    <location>
        <position position="61"/>
    </location>
    <ligand>
        <name>substrate</name>
    </ligand>
</feature>
<dbReference type="GO" id="GO:0046872">
    <property type="term" value="F:metal ion binding"/>
    <property type="evidence" value="ECO:0007669"/>
    <property type="project" value="UniProtKB-KW"/>
</dbReference>
<evidence type="ECO:0000313" key="6">
    <source>
        <dbReference type="EMBL" id="MDC4239601.1"/>
    </source>
</evidence>
<accession>A0A9X4B1I9</accession>
<dbReference type="EC" id="6.3.3.2" evidence="5"/>
<dbReference type="Gene3D" id="3.40.50.10420">
    <property type="entry name" value="NagB/RpiA/CoA transferase-like"/>
    <property type="match status" value="1"/>
</dbReference>
<dbReference type="GO" id="GO:0005524">
    <property type="term" value="F:ATP binding"/>
    <property type="evidence" value="ECO:0007669"/>
    <property type="project" value="UniProtKB-KW"/>
</dbReference>
<evidence type="ECO:0000256" key="5">
    <source>
        <dbReference type="RuleBase" id="RU361279"/>
    </source>
</evidence>
<evidence type="ECO:0000313" key="7">
    <source>
        <dbReference type="Proteomes" id="UP001141183"/>
    </source>
</evidence>
<dbReference type="Proteomes" id="UP001141183">
    <property type="component" value="Unassembled WGS sequence"/>
</dbReference>
<keyword evidence="6" id="KW-0436">Ligase</keyword>
<gene>
    <name evidence="6" type="ORF">NE398_05400</name>
</gene>
<sequence length="198" mass="23207">MKKIMNKEEKKVLRNKILEIRDSLNNNEKELMDNKIFNELINTDLYKRSINIFIYISFSNEINTRNIIEKAFKDKKNVFIPKVYKDDKLMKAIKLNSIDELKKNSMGILEPIDDSNYIEKENIDLIVVPGVVFDKECNRIGYGGGYYDRYLKDIKSKENKIALAYDLQIVDKIESEVHDIKVDYIITNTRALKNTNNG</sequence>
<comment type="similarity">
    <text evidence="1 5">Belongs to the 5-formyltetrahydrofolate cyclo-ligase family.</text>
</comment>
<keyword evidence="7" id="KW-1185">Reference proteome</keyword>
<evidence type="ECO:0000256" key="4">
    <source>
        <dbReference type="PIRSR" id="PIRSR006806-1"/>
    </source>
</evidence>
<feature type="binding site" evidence="4">
    <location>
        <position position="56"/>
    </location>
    <ligand>
        <name>substrate</name>
    </ligand>
</feature>
<comment type="cofactor">
    <cofactor evidence="5">
        <name>Mg(2+)</name>
        <dbReference type="ChEBI" id="CHEBI:18420"/>
    </cofactor>
</comment>
<evidence type="ECO:0000256" key="3">
    <source>
        <dbReference type="ARBA" id="ARBA00022840"/>
    </source>
</evidence>
<protein>
    <recommendedName>
        <fullName evidence="5">5-formyltetrahydrofolate cyclo-ligase</fullName>
        <ecNumber evidence="5">6.3.3.2</ecNumber>
    </recommendedName>
</protein>
<dbReference type="PANTHER" id="PTHR23407">
    <property type="entry name" value="ATPASE INHIBITOR/5-FORMYLTETRAHYDROFOLATE CYCLO-LIGASE"/>
    <property type="match status" value="1"/>
</dbReference>
<organism evidence="6 7">
    <name type="scientific">Clostridium tertium</name>
    <dbReference type="NCBI Taxonomy" id="1559"/>
    <lineage>
        <taxon>Bacteria</taxon>
        <taxon>Bacillati</taxon>
        <taxon>Bacillota</taxon>
        <taxon>Clostridia</taxon>
        <taxon>Eubacteriales</taxon>
        <taxon>Clostridiaceae</taxon>
        <taxon>Clostridium</taxon>
    </lineage>
</organism>
<evidence type="ECO:0000256" key="2">
    <source>
        <dbReference type="ARBA" id="ARBA00022741"/>
    </source>
</evidence>
<dbReference type="RefSeq" id="WP_035285518.1">
    <property type="nucleotide sequence ID" value="NZ_CABKOG010000003.1"/>
</dbReference>
<keyword evidence="3 4" id="KW-0067">ATP-binding</keyword>
<dbReference type="Pfam" id="PF01812">
    <property type="entry name" value="5-FTHF_cyc-lig"/>
    <property type="match status" value="1"/>
</dbReference>
<dbReference type="SUPFAM" id="SSF100950">
    <property type="entry name" value="NagB/RpiA/CoA transferase-like"/>
    <property type="match status" value="1"/>
</dbReference>
<keyword evidence="5" id="KW-0479">Metal-binding</keyword>